<dbReference type="EMBL" id="BPLR01005244">
    <property type="protein sequence ID" value="GIY00983.1"/>
    <property type="molecule type" value="Genomic_DNA"/>
</dbReference>
<protein>
    <submittedName>
        <fullName evidence="1">Uncharacterized protein</fullName>
    </submittedName>
</protein>
<comment type="caution">
    <text evidence="1">The sequence shown here is derived from an EMBL/GenBank/DDBJ whole genome shotgun (WGS) entry which is preliminary data.</text>
</comment>
<organism evidence="1 2">
    <name type="scientific">Caerostris extrusa</name>
    <name type="common">Bark spider</name>
    <name type="synonym">Caerostris bankana</name>
    <dbReference type="NCBI Taxonomy" id="172846"/>
    <lineage>
        <taxon>Eukaryota</taxon>
        <taxon>Metazoa</taxon>
        <taxon>Ecdysozoa</taxon>
        <taxon>Arthropoda</taxon>
        <taxon>Chelicerata</taxon>
        <taxon>Arachnida</taxon>
        <taxon>Araneae</taxon>
        <taxon>Araneomorphae</taxon>
        <taxon>Entelegynae</taxon>
        <taxon>Araneoidea</taxon>
        <taxon>Araneidae</taxon>
        <taxon>Caerostris</taxon>
    </lineage>
</organism>
<sequence length="109" mass="12362">MSLLISLVIYDARSKTTIQTHTQQVRPLPSGKKSIRSLLAQSNHILQAFELKVSKLEALGFRPNAVRLVISQRFTRRRLTPRCEGVNGVKSVFSQWRLWFDGPESPSSV</sequence>
<keyword evidence="2" id="KW-1185">Reference proteome</keyword>
<gene>
    <name evidence="1" type="ORF">CEXT_713061</name>
</gene>
<name>A0AAV4PTP6_CAEEX</name>
<evidence type="ECO:0000313" key="2">
    <source>
        <dbReference type="Proteomes" id="UP001054945"/>
    </source>
</evidence>
<proteinExistence type="predicted"/>
<dbReference type="Proteomes" id="UP001054945">
    <property type="component" value="Unassembled WGS sequence"/>
</dbReference>
<dbReference type="AlphaFoldDB" id="A0AAV4PTP6"/>
<accession>A0AAV4PTP6</accession>
<reference evidence="1 2" key="1">
    <citation type="submission" date="2021-06" db="EMBL/GenBank/DDBJ databases">
        <title>Caerostris extrusa draft genome.</title>
        <authorList>
            <person name="Kono N."/>
            <person name="Arakawa K."/>
        </authorList>
    </citation>
    <scope>NUCLEOTIDE SEQUENCE [LARGE SCALE GENOMIC DNA]</scope>
</reference>
<evidence type="ECO:0000313" key="1">
    <source>
        <dbReference type="EMBL" id="GIY00983.1"/>
    </source>
</evidence>